<evidence type="ECO:0000256" key="3">
    <source>
        <dbReference type="SAM" id="Coils"/>
    </source>
</evidence>
<comment type="similarity">
    <text evidence="1">Belongs to the D-glutamate cyclase family.</text>
</comment>
<dbReference type="Pfam" id="PF07286">
    <property type="entry name" value="D-Glu_cyclase"/>
    <property type="match status" value="1"/>
</dbReference>
<protein>
    <recommendedName>
        <fullName evidence="4">D-glutamate cyclase-like C-terminal domain-containing protein</fullName>
    </recommendedName>
</protein>
<dbReference type="SUPFAM" id="SSF160920">
    <property type="entry name" value="PSTPO5379-like"/>
    <property type="match status" value="1"/>
</dbReference>
<reference evidence="5" key="1">
    <citation type="submission" date="2023-07" db="EMBL/GenBank/DDBJ databases">
        <authorList>
            <person name="Stuckert A."/>
        </authorList>
    </citation>
    <scope>NUCLEOTIDE SEQUENCE</scope>
</reference>
<sequence length="835" mass="92265">MYGAEPCVYEVYGAELNVYEVNGMEPCVFEMYGVEPCVWSGAVYAKCTEHSRVCRSSYVWSLYVLKLRNIQVWYCDNRTDLENCISSKKSAIFNNSSKVPGMVCLQSLRSLFPAAVRGLIRQNRIHVRNTSGMSAGYNQANVVILHKSLAEDFEKFCKANSGPLPLLYRSDPGEWKCPPLSHDADIRTDCLLYRRYEHGVYRESLTSLESYTEQMKDMVTFYLGCSFSFESTVQKLGVPVRNVEQERNVSMYKTAVPCHGIGQFSCNLVVTMRPIPQDKLEAAVIATHPMKKYHGAPVHIGSPDYLGIKDLQKTDYGDAVWMHPGDVPVFWACGVTGVEAVASCRSPLAFTHSPGCMFITDVKNEDTPDPCATQEPLVVQISSDPLHYSLVSKQTAEKIRLLEEIVGIDPGNRGIKNLLIKDELLKSCLSLSHAKSILITTGFPTHYQKVPPEETDGPPGALAMATILQALGKKVVIVTDGHAIDMNKKIVADAIEQGVLKTSVPVLSYKGETPECALKFLCENGDATAPRFDHLVAIERAGRANDGNYYNARKINIKHLVDPIDDLFVAAQTIPGINTTGVGDGGNELGTGKVKEAVKKYIRNGDTIACDVAADFTVIAGVSNWGGYAVSCALYLLNTCQIHDRYLRKATGFPKLAERATWASSLPSIQKEEKLLAILVNHGIRSGVTGNLAMEVDGLPFYNAHSDMIKRLLEAAGVRRLRVHDDQGKNPETWIPTKIGGLFQREACWEFRASLREDLKSMVGEMKGEISSLGECTSHVENKMAEFTTSYNALIDEKEALKEELAQLSDKVQCLAKVFGSLELFNLFPHIMLQT</sequence>
<dbReference type="Gene3D" id="3.30.2040.10">
    <property type="entry name" value="PSTPO5379-like domain"/>
    <property type="match status" value="1"/>
</dbReference>
<evidence type="ECO:0000313" key="6">
    <source>
        <dbReference type="Proteomes" id="UP001176940"/>
    </source>
</evidence>
<evidence type="ECO:0000313" key="5">
    <source>
        <dbReference type="EMBL" id="CAJ0950085.1"/>
    </source>
</evidence>
<feature type="coiled-coil region" evidence="3">
    <location>
        <begin position="784"/>
        <end position="818"/>
    </location>
</feature>
<evidence type="ECO:0000259" key="4">
    <source>
        <dbReference type="Pfam" id="PF14336"/>
    </source>
</evidence>
<dbReference type="InterPro" id="IPR038021">
    <property type="entry name" value="Putative_hydro-lyase"/>
</dbReference>
<dbReference type="Gene3D" id="3.40.1640.10">
    <property type="entry name" value="PSTPO5379-like"/>
    <property type="match status" value="1"/>
</dbReference>
<keyword evidence="2" id="KW-0456">Lyase</keyword>
<feature type="domain" description="D-glutamate cyclase-like C-terminal" evidence="4">
    <location>
        <begin position="402"/>
        <end position="712"/>
    </location>
</feature>
<evidence type="ECO:0000256" key="1">
    <source>
        <dbReference type="ARBA" id="ARBA00007896"/>
    </source>
</evidence>
<dbReference type="Proteomes" id="UP001176940">
    <property type="component" value="Unassembled WGS sequence"/>
</dbReference>
<proteinExistence type="inferred from homology"/>
<dbReference type="Pfam" id="PF14336">
    <property type="entry name" value="GLUCM-like_C"/>
    <property type="match status" value="1"/>
</dbReference>
<comment type="caution">
    <text evidence="5">The sequence shown here is derived from an EMBL/GenBank/DDBJ whole genome shotgun (WGS) entry which is preliminary data.</text>
</comment>
<gene>
    <name evidence="5" type="ORF">RIMI_LOCUS12868904</name>
</gene>
<dbReference type="InterPro" id="IPR009906">
    <property type="entry name" value="D-Glu_cyclase"/>
</dbReference>
<accession>A0ABN9LVY8</accession>
<evidence type="ECO:0000256" key="2">
    <source>
        <dbReference type="ARBA" id="ARBA00023239"/>
    </source>
</evidence>
<dbReference type="PANTHER" id="PTHR32022">
    <property type="entry name" value="D-GLUTAMATE CYCLASE, MITOCHONDRIAL"/>
    <property type="match status" value="1"/>
</dbReference>
<keyword evidence="6" id="KW-1185">Reference proteome</keyword>
<organism evidence="5 6">
    <name type="scientific">Ranitomeya imitator</name>
    <name type="common">mimic poison frog</name>
    <dbReference type="NCBI Taxonomy" id="111125"/>
    <lineage>
        <taxon>Eukaryota</taxon>
        <taxon>Metazoa</taxon>
        <taxon>Chordata</taxon>
        <taxon>Craniata</taxon>
        <taxon>Vertebrata</taxon>
        <taxon>Euteleostomi</taxon>
        <taxon>Amphibia</taxon>
        <taxon>Batrachia</taxon>
        <taxon>Anura</taxon>
        <taxon>Neobatrachia</taxon>
        <taxon>Hyloidea</taxon>
        <taxon>Dendrobatidae</taxon>
        <taxon>Dendrobatinae</taxon>
        <taxon>Ranitomeya</taxon>
    </lineage>
</organism>
<keyword evidence="3" id="KW-0175">Coiled coil</keyword>
<dbReference type="InterPro" id="IPR025504">
    <property type="entry name" value="GLUCM_C"/>
</dbReference>
<dbReference type="PANTHER" id="PTHR32022:SF10">
    <property type="entry name" value="D-GLUTAMATE CYCLASE, MITOCHONDRIAL"/>
    <property type="match status" value="1"/>
</dbReference>
<name>A0ABN9LVY8_9NEOB</name>
<dbReference type="EMBL" id="CAUEEQ010031073">
    <property type="protein sequence ID" value="CAJ0950085.1"/>
    <property type="molecule type" value="Genomic_DNA"/>
</dbReference>
<dbReference type="Gene3D" id="3.90.1640.20">
    <property type="entry name" value="TON_0340"/>
    <property type="match status" value="1"/>
</dbReference>